<keyword evidence="2" id="KW-1185">Reference proteome</keyword>
<proteinExistence type="predicted"/>
<reference evidence="2" key="1">
    <citation type="journal article" date="2019" name="Int. J. Syst. Evol. Microbiol.">
        <title>The Global Catalogue of Microorganisms (GCM) 10K type strain sequencing project: providing services to taxonomists for standard genome sequencing and annotation.</title>
        <authorList>
            <consortium name="The Broad Institute Genomics Platform"/>
            <consortium name="The Broad Institute Genome Sequencing Center for Infectious Disease"/>
            <person name="Wu L."/>
            <person name="Ma J."/>
        </authorList>
    </citation>
    <scope>NUCLEOTIDE SEQUENCE [LARGE SCALE GENOMIC DNA]</scope>
    <source>
        <strain evidence="2">CCUG 55854</strain>
    </source>
</reference>
<gene>
    <name evidence="1" type="ORF">ACFQ2N_16250</name>
</gene>
<evidence type="ECO:0000313" key="2">
    <source>
        <dbReference type="Proteomes" id="UP001597033"/>
    </source>
</evidence>
<dbReference type="RefSeq" id="WP_162378168.1">
    <property type="nucleotide sequence ID" value="NZ_JBHTKN010000016.1"/>
</dbReference>
<sequence length="104" mass="11640">MCITAMLHAAKTGIQACQSGWSKKRHMKKQKRINGLPVKHRCSEGREGKNAGFAPKVIALCTTVWAASLVPAGWNSARRRVKTRRTPAGAYPWPMVEMRRVLVR</sequence>
<comment type="caution">
    <text evidence="1">The sequence shown here is derived from an EMBL/GenBank/DDBJ whole genome shotgun (WGS) entry which is preliminary data.</text>
</comment>
<protein>
    <submittedName>
        <fullName evidence="1">Uncharacterized protein</fullName>
    </submittedName>
</protein>
<accession>A0ABW3LZK7</accession>
<organism evidence="1 2">
    <name type="scientific">Pseudoxanthomonas kaohsiungensis</name>
    <dbReference type="NCBI Taxonomy" id="283923"/>
    <lineage>
        <taxon>Bacteria</taxon>
        <taxon>Pseudomonadati</taxon>
        <taxon>Pseudomonadota</taxon>
        <taxon>Gammaproteobacteria</taxon>
        <taxon>Lysobacterales</taxon>
        <taxon>Lysobacteraceae</taxon>
        <taxon>Pseudoxanthomonas</taxon>
    </lineage>
</organism>
<dbReference type="EMBL" id="JBHTKN010000016">
    <property type="protein sequence ID" value="MFD1043905.1"/>
    <property type="molecule type" value="Genomic_DNA"/>
</dbReference>
<dbReference type="Proteomes" id="UP001597033">
    <property type="component" value="Unassembled WGS sequence"/>
</dbReference>
<evidence type="ECO:0000313" key="1">
    <source>
        <dbReference type="EMBL" id="MFD1043905.1"/>
    </source>
</evidence>
<name>A0ABW3LZK7_9GAMM</name>